<dbReference type="PANTHER" id="PTHR20855:SF141">
    <property type="entry name" value="MEMBRANE PROGESTIN RECEPTOR GAMMA-B-LIKE"/>
    <property type="match status" value="1"/>
</dbReference>
<gene>
    <name evidence="6" type="ORF">OFUS_LOCUS1956</name>
</gene>
<dbReference type="EMBL" id="CAIIXF020000001">
    <property type="protein sequence ID" value="CAH1774516.1"/>
    <property type="molecule type" value="Genomic_DNA"/>
</dbReference>
<name>A0A8J1TMZ8_OWEFU</name>
<comment type="subcellular location">
    <subcellularLocation>
        <location evidence="1">Membrane</location>
        <topology evidence="1">Multi-pass membrane protein</topology>
    </subcellularLocation>
</comment>
<dbReference type="GO" id="GO:0038023">
    <property type="term" value="F:signaling receptor activity"/>
    <property type="evidence" value="ECO:0007669"/>
    <property type="project" value="TreeGrafter"/>
</dbReference>
<keyword evidence="3" id="KW-0812">Transmembrane</keyword>
<evidence type="ECO:0000256" key="3">
    <source>
        <dbReference type="ARBA" id="ARBA00022692"/>
    </source>
</evidence>
<evidence type="ECO:0000313" key="6">
    <source>
        <dbReference type="EMBL" id="CAH1774516.1"/>
    </source>
</evidence>
<sequence>MLSLSGQIYRFDQVPDHFKELFIISGYRHPKSSPQQCILSIFDATNETLNFWTHFLPTLFFIWKLRALAEVYDFTHDAYSWPLLAYMFCLCVYPLTSAIAHIFNCMSDRARHFCFFLDYAALSIYGLGSAIAYRAYVFPEGLIGTTFGNMYLYVAILNSILSMMLCCETRFMDNFTKKKKILRMGSMMMPYFFDSIPVVYRLFVCDGTECDLRSTHLLYRQFFFAAGSAFLYSTHLPERIFPGTFDIIGHSHQLFHICSVMGTFDQMNAILYDMVDRREFILANDMIPSFSLSIGAMLLSLALILLLLACFTYRLYNMPIHGVQTHGKHREDMCSCNNNNKKD</sequence>
<evidence type="ECO:0000256" key="1">
    <source>
        <dbReference type="ARBA" id="ARBA00004141"/>
    </source>
</evidence>
<proteinExistence type="inferred from homology"/>
<comment type="caution">
    <text evidence="6">The sequence shown here is derived from an EMBL/GenBank/DDBJ whole genome shotgun (WGS) entry which is preliminary data.</text>
</comment>
<keyword evidence="4" id="KW-1133">Transmembrane helix</keyword>
<dbReference type="AlphaFoldDB" id="A0A8J1TMZ8"/>
<evidence type="ECO:0000256" key="5">
    <source>
        <dbReference type="ARBA" id="ARBA00023136"/>
    </source>
</evidence>
<evidence type="ECO:0000313" key="7">
    <source>
        <dbReference type="Proteomes" id="UP000749559"/>
    </source>
</evidence>
<dbReference type="Proteomes" id="UP000749559">
    <property type="component" value="Unassembled WGS sequence"/>
</dbReference>
<dbReference type="Pfam" id="PF03006">
    <property type="entry name" value="HlyIII"/>
    <property type="match status" value="1"/>
</dbReference>
<reference evidence="6" key="1">
    <citation type="submission" date="2022-03" db="EMBL/GenBank/DDBJ databases">
        <authorList>
            <person name="Martin C."/>
        </authorList>
    </citation>
    <scope>NUCLEOTIDE SEQUENCE</scope>
</reference>
<comment type="similarity">
    <text evidence="2">Belongs to the ADIPOR family.</text>
</comment>
<evidence type="ECO:0000256" key="2">
    <source>
        <dbReference type="ARBA" id="ARBA00007018"/>
    </source>
</evidence>
<dbReference type="OrthoDB" id="529367at2759"/>
<protein>
    <submittedName>
        <fullName evidence="6">Uncharacterized protein</fullName>
    </submittedName>
</protein>
<dbReference type="PANTHER" id="PTHR20855">
    <property type="entry name" value="ADIPOR/PROGESTIN RECEPTOR-RELATED"/>
    <property type="match status" value="1"/>
</dbReference>
<evidence type="ECO:0000256" key="4">
    <source>
        <dbReference type="ARBA" id="ARBA00022989"/>
    </source>
</evidence>
<dbReference type="InterPro" id="IPR004254">
    <property type="entry name" value="AdipoR/HlyIII-related"/>
</dbReference>
<accession>A0A8J1TMZ8</accession>
<keyword evidence="7" id="KW-1185">Reference proteome</keyword>
<dbReference type="GO" id="GO:0016020">
    <property type="term" value="C:membrane"/>
    <property type="evidence" value="ECO:0007669"/>
    <property type="project" value="UniProtKB-SubCell"/>
</dbReference>
<keyword evidence="5" id="KW-0472">Membrane</keyword>
<organism evidence="6 7">
    <name type="scientific">Owenia fusiformis</name>
    <name type="common">Polychaete worm</name>
    <dbReference type="NCBI Taxonomy" id="6347"/>
    <lineage>
        <taxon>Eukaryota</taxon>
        <taxon>Metazoa</taxon>
        <taxon>Spiralia</taxon>
        <taxon>Lophotrochozoa</taxon>
        <taxon>Annelida</taxon>
        <taxon>Polychaeta</taxon>
        <taxon>Sedentaria</taxon>
        <taxon>Canalipalpata</taxon>
        <taxon>Sabellida</taxon>
        <taxon>Oweniida</taxon>
        <taxon>Oweniidae</taxon>
        <taxon>Owenia</taxon>
    </lineage>
</organism>